<gene>
    <name evidence="4" type="ORF">CRENPOLYSF2_270003</name>
</gene>
<dbReference type="AlphaFoldDB" id="A0A1R4H8M3"/>
<keyword evidence="2" id="KW-0378">Hydrolase</keyword>
<dbReference type="EMBL" id="FUKJ01000190">
    <property type="protein sequence ID" value="SJM92381.1"/>
    <property type="molecule type" value="Genomic_DNA"/>
</dbReference>
<reference evidence="5" key="1">
    <citation type="submission" date="2017-02" db="EMBL/GenBank/DDBJ databases">
        <authorList>
            <person name="Daims H."/>
        </authorList>
    </citation>
    <scope>NUCLEOTIDE SEQUENCE [LARGE SCALE GENOMIC DNA]</scope>
</reference>
<proteinExistence type="predicted"/>
<dbReference type="Proteomes" id="UP000195442">
    <property type="component" value="Unassembled WGS sequence"/>
</dbReference>
<feature type="domain" description="HIRAN" evidence="3">
    <location>
        <begin position="123"/>
        <end position="223"/>
    </location>
</feature>
<dbReference type="SMART" id="SM00910">
    <property type="entry name" value="HIRAN"/>
    <property type="match status" value="1"/>
</dbReference>
<keyword evidence="5" id="KW-1185">Reference proteome</keyword>
<dbReference type="Pfam" id="PF08797">
    <property type="entry name" value="HIRAN"/>
    <property type="match status" value="1"/>
</dbReference>
<protein>
    <recommendedName>
        <fullName evidence="3">HIRAN domain-containing protein</fullName>
    </recommendedName>
</protein>
<dbReference type="GO" id="GO:0003676">
    <property type="term" value="F:nucleic acid binding"/>
    <property type="evidence" value="ECO:0007669"/>
    <property type="project" value="InterPro"/>
</dbReference>
<evidence type="ECO:0000313" key="4">
    <source>
        <dbReference type="EMBL" id="SJM92381.1"/>
    </source>
</evidence>
<keyword evidence="1" id="KW-0479">Metal-binding</keyword>
<dbReference type="InterPro" id="IPR014905">
    <property type="entry name" value="HIRAN"/>
</dbReference>
<evidence type="ECO:0000259" key="3">
    <source>
        <dbReference type="SMART" id="SM00910"/>
    </source>
</evidence>
<dbReference type="GO" id="GO:0008270">
    <property type="term" value="F:zinc ion binding"/>
    <property type="evidence" value="ECO:0007669"/>
    <property type="project" value="InterPro"/>
</dbReference>
<dbReference type="Gene3D" id="3.30.70.2330">
    <property type="match status" value="1"/>
</dbReference>
<evidence type="ECO:0000256" key="2">
    <source>
        <dbReference type="ARBA" id="ARBA00022801"/>
    </source>
</evidence>
<organism evidence="4 5">
    <name type="scientific">Crenothrix polyspora</name>
    <dbReference type="NCBI Taxonomy" id="360316"/>
    <lineage>
        <taxon>Bacteria</taxon>
        <taxon>Pseudomonadati</taxon>
        <taxon>Pseudomonadota</taxon>
        <taxon>Gammaproteobacteria</taxon>
        <taxon>Methylococcales</taxon>
        <taxon>Crenotrichaceae</taxon>
        <taxon>Crenothrix</taxon>
    </lineage>
</organism>
<dbReference type="GO" id="GO:0016818">
    <property type="term" value="F:hydrolase activity, acting on acid anhydrides, in phosphorus-containing anhydrides"/>
    <property type="evidence" value="ECO:0007669"/>
    <property type="project" value="InterPro"/>
</dbReference>
<sequence>MNPLYIAWQDPQSRLWHTVGKLSHEKNLYTFAYTRGALASPRFKYLGRMLDVHKKYYSQELFPLFANRILNSSRPEYRDYVRWLAMNPDKENDPMQLLARSGGERATDDLYVYSHPETNNQGELELFFLSNGLRYLDPASLQRIERLQTGDRLALRREHENSHDCFALVLETDEPIKVGYCPRYLSRDLCQIMEKTNVQLTVERLNHDAPIQFRLLCKAVFKLPDGVVLFGDDEYQPLDKKAVAA</sequence>
<dbReference type="RefSeq" id="WP_087146932.1">
    <property type="nucleotide sequence ID" value="NZ_FUKJ01000190.1"/>
</dbReference>
<dbReference type="OrthoDB" id="452395at2"/>
<evidence type="ECO:0000313" key="5">
    <source>
        <dbReference type="Proteomes" id="UP000195442"/>
    </source>
</evidence>
<name>A0A1R4H8M3_9GAMM</name>
<accession>A0A1R4H8M3</accession>
<evidence type="ECO:0000256" key="1">
    <source>
        <dbReference type="ARBA" id="ARBA00022723"/>
    </source>
</evidence>